<gene>
    <name evidence="2" type="ORF">AAND1436_LOCUS40742</name>
</gene>
<feature type="region of interest" description="Disordered" evidence="1">
    <location>
        <begin position="61"/>
        <end position="92"/>
    </location>
</feature>
<sequence length="134" mass="14916">MRRHEHFLESCWPALLPFKLLCMEVDAGTFGPRRLHDMLNPMLLGFVERLRALTKAECEANRLRRRGEEEEEEEPAEAPSTEDAPTDEANVAEGAMAAWEAGLAPLVLDISRYRVVLGGNVQDFPVDVLVEGGA</sequence>
<dbReference type="EMBL" id="HBGQ01085487">
    <property type="protein sequence ID" value="CAD9517439.1"/>
    <property type="molecule type" value="Transcribed_RNA"/>
</dbReference>
<protein>
    <submittedName>
        <fullName evidence="2">Uncharacterized protein</fullName>
    </submittedName>
</protein>
<organism evidence="2">
    <name type="scientific">Alexandrium andersonii</name>
    <dbReference type="NCBI Taxonomy" id="327968"/>
    <lineage>
        <taxon>Eukaryota</taxon>
        <taxon>Sar</taxon>
        <taxon>Alveolata</taxon>
        <taxon>Dinophyceae</taxon>
        <taxon>Gonyaulacales</taxon>
        <taxon>Pyrocystaceae</taxon>
        <taxon>Alexandrium</taxon>
    </lineage>
</organism>
<dbReference type="AlphaFoldDB" id="A0A7S2IET8"/>
<proteinExistence type="predicted"/>
<name>A0A7S2IET8_9DINO</name>
<accession>A0A7S2IET8</accession>
<reference evidence="2" key="1">
    <citation type="submission" date="2021-01" db="EMBL/GenBank/DDBJ databases">
        <authorList>
            <person name="Corre E."/>
            <person name="Pelletier E."/>
            <person name="Niang G."/>
            <person name="Scheremetjew M."/>
            <person name="Finn R."/>
            <person name="Kale V."/>
            <person name="Holt S."/>
            <person name="Cochrane G."/>
            <person name="Meng A."/>
            <person name="Brown T."/>
            <person name="Cohen L."/>
        </authorList>
    </citation>
    <scope>NUCLEOTIDE SEQUENCE</scope>
    <source>
        <strain evidence="2">CCMP2222</strain>
    </source>
</reference>
<evidence type="ECO:0000313" key="2">
    <source>
        <dbReference type="EMBL" id="CAD9517439.1"/>
    </source>
</evidence>
<evidence type="ECO:0000256" key="1">
    <source>
        <dbReference type="SAM" id="MobiDB-lite"/>
    </source>
</evidence>